<comment type="caution">
    <text evidence="2">The sequence shown here is derived from an EMBL/GenBank/DDBJ whole genome shotgun (WGS) entry which is preliminary data.</text>
</comment>
<evidence type="ECO:0000313" key="2">
    <source>
        <dbReference type="EMBL" id="EOQ01278.1"/>
    </source>
</evidence>
<evidence type="ECO:0000256" key="1">
    <source>
        <dbReference type="SAM" id="Phobius"/>
    </source>
</evidence>
<proteinExistence type="predicted"/>
<keyword evidence="1" id="KW-0812">Transmembrane</keyword>
<feature type="transmembrane region" description="Helical" evidence="1">
    <location>
        <begin position="30"/>
        <end position="54"/>
    </location>
</feature>
<accession>A0A9W5VPN5</accession>
<reference evidence="2 3" key="1">
    <citation type="submission" date="2012-12" db="EMBL/GenBank/DDBJ databases">
        <title>The Genome Sequence of Bacillus cereus VD184.</title>
        <authorList>
            <consortium name="The Broad Institute Genome Sequencing Platform"/>
            <consortium name="The Broad Institute Genome Sequencing Center for Infectious Disease"/>
            <person name="Feldgarden M."/>
            <person name="Van der Auwera G.A."/>
            <person name="Mahillon J."/>
            <person name="Duprez V."/>
            <person name="Timmery S."/>
            <person name="Mattelet C."/>
            <person name="Dierick K."/>
            <person name="Sun M."/>
            <person name="Yu Z."/>
            <person name="Zhu L."/>
            <person name="Hu X."/>
            <person name="Shank E.B."/>
            <person name="Swiecicka I."/>
            <person name="Hansen B.M."/>
            <person name="Andrup L."/>
            <person name="Walker B."/>
            <person name="Young S.K."/>
            <person name="Zeng Q."/>
            <person name="Gargeya S."/>
            <person name="Fitzgerald M."/>
            <person name="Haas B."/>
            <person name="Abouelleil A."/>
            <person name="Alvarado L."/>
            <person name="Arachchi H.M."/>
            <person name="Berlin A.M."/>
            <person name="Chapman S.B."/>
            <person name="Dewar J."/>
            <person name="Goldberg J."/>
            <person name="Griggs A."/>
            <person name="Gujja S."/>
            <person name="Hansen M."/>
            <person name="Howarth C."/>
            <person name="Imamovic A."/>
            <person name="Larimer J."/>
            <person name="McCowan C."/>
            <person name="Murphy C."/>
            <person name="Neiman D."/>
            <person name="Pearson M."/>
            <person name="Priest M."/>
            <person name="Roberts A."/>
            <person name="Saif S."/>
            <person name="Shea T."/>
            <person name="Sisk P."/>
            <person name="Sykes S."/>
            <person name="Wortman J."/>
            <person name="Nusbaum C."/>
            <person name="Birren B."/>
        </authorList>
    </citation>
    <scope>NUCLEOTIDE SEQUENCE [LARGE SCALE GENOMIC DNA]</scope>
    <source>
        <strain evidence="2 3">VD184</strain>
    </source>
</reference>
<dbReference type="Proteomes" id="UP000014028">
    <property type="component" value="Unassembled WGS sequence"/>
</dbReference>
<keyword evidence="1" id="KW-1133">Transmembrane helix</keyword>
<keyword evidence="1" id="KW-0472">Membrane</keyword>
<evidence type="ECO:0000313" key="3">
    <source>
        <dbReference type="Proteomes" id="UP000014028"/>
    </source>
</evidence>
<name>A0A9W5VPN5_BACCE</name>
<sequence length="60" mass="6983">MGINFFGNGVQVMVNLKVRDFYQRENYENIGYFLFGMFMCTFVLLPIGFAIKLFDKITGN</sequence>
<gene>
    <name evidence="2" type="ORF">IKC_06536</name>
</gene>
<protein>
    <submittedName>
        <fullName evidence="2">Uncharacterized protein</fullName>
    </submittedName>
</protein>
<organism evidence="2 3">
    <name type="scientific">Bacillus cereus VD184</name>
    <dbReference type="NCBI Taxonomy" id="1053242"/>
    <lineage>
        <taxon>Bacteria</taxon>
        <taxon>Bacillati</taxon>
        <taxon>Bacillota</taxon>
        <taxon>Bacilli</taxon>
        <taxon>Bacillales</taxon>
        <taxon>Bacillaceae</taxon>
        <taxon>Bacillus</taxon>
        <taxon>Bacillus cereus group</taxon>
    </lineage>
</organism>
<dbReference type="EMBL" id="AHFK01000111">
    <property type="protein sequence ID" value="EOQ01278.1"/>
    <property type="molecule type" value="Genomic_DNA"/>
</dbReference>
<dbReference type="AlphaFoldDB" id="A0A9W5VPN5"/>